<name>A0ABW4MFU4_9SPHN</name>
<evidence type="ECO:0000313" key="2">
    <source>
        <dbReference type="Proteomes" id="UP001597215"/>
    </source>
</evidence>
<comment type="caution">
    <text evidence="1">The sequence shown here is derived from an EMBL/GenBank/DDBJ whole genome shotgun (WGS) entry which is preliminary data.</text>
</comment>
<proteinExistence type="predicted"/>
<organism evidence="1 2">
    <name type="scientific">Sphingorhabdus buctiana</name>
    <dbReference type="NCBI Taxonomy" id="1508805"/>
    <lineage>
        <taxon>Bacteria</taxon>
        <taxon>Pseudomonadati</taxon>
        <taxon>Pseudomonadota</taxon>
        <taxon>Alphaproteobacteria</taxon>
        <taxon>Sphingomonadales</taxon>
        <taxon>Sphingomonadaceae</taxon>
        <taxon>Sphingorhabdus</taxon>
    </lineage>
</organism>
<dbReference type="Proteomes" id="UP001597215">
    <property type="component" value="Unassembled WGS sequence"/>
</dbReference>
<sequence>MAHPFAAFAVAGGQGLVKEHLPQLCAVQPFVDHLQKAVKAHRHRDYLWLGKRRIDAVEQCEGELCILPRIGGDAILTHPACFLPLDRGGHQPVGYHPPRDDQRRLPPQAEGIAARGAAQRIAATDTHPHRSRRILDKAIVGQMRKERRLPPRAPPIGAAFITQIGGGRQADIGVLGLFHDAGLSFEKAQGISRRSACRTAQNDARSSAIFVSRKDAKAQSEHATPRVTFIRISSRLRAFA</sequence>
<keyword evidence="2" id="KW-1185">Reference proteome</keyword>
<evidence type="ECO:0000313" key="1">
    <source>
        <dbReference type="EMBL" id="MFD1767353.1"/>
    </source>
</evidence>
<reference evidence="2" key="1">
    <citation type="journal article" date="2019" name="Int. J. Syst. Evol. Microbiol.">
        <title>The Global Catalogue of Microorganisms (GCM) 10K type strain sequencing project: providing services to taxonomists for standard genome sequencing and annotation.</title>
        <authorList>
            <consortium name="The Broad Institute Genomics Platform"/>
            <consortium name="The Broad Institute Genome Sequencing Center for Infectious Disease"/>
            <person name="Wu L."/>
            <person name="Ma J."/>
        </authorList>
    </citation>
    <scope>NUCLEOTIDE SEQUENCE [LARGE SCALE GENOMIC DNA]</scope>
    <source>
        <strain evidence="2">CGMCC 1.12449</strain>
    </source>
</reference>
<dbReference type="EMBL" id="JBHUEL010000010">
    <property type="protein sequence ID" value="MFD1767353.1"/>
    <property type="molecule type" value="Genomic_DNA"/>
</dbReference>
<gene>
    <name evidence="1" type="ORF">ACFSAG_10945</name>
</gene>
<dbReference type="RefSeq" id="WP_381514648.1">
    <property type="nucleotide sequence ID" value="NZ_JBHUEL010000010.1"/>
</dbReference>
<accession>A0ABW4MFU4</accession>
<protein>
    <submittedName>
        <fullName evidence="1">Uncharacterized protein</fullName>
    </submittedName>
</protein>